<reference evidence="8 9" key="1">
    <citation type="submission" date="2019-01" db="EMBL/GenBank/DDBJ databases">
        <title>Sequencing of cultivated peanut Arachis hypogaea provides insights into genome evolution and oil improvement.</title>
        <authorList>
            <person name="Chen X."/>
        </authorList>
    </citation>
    <scope>NUCLEOTIDE SEQUENCE [LARGE SCALE GENOMIC DNA]</scope>
    <source>
        <strain evidence="9">cv. Fuhuasheng</strain>
        <tissue evidence="8">Leaves</tissue>
    </source>
</reference>
<dbReference type="Proteomes" id="UP000289738">
    <property type="component" value="Chromosome A07"/>
</dbReference>
<comment type="subcellular location">
    <subcellularLocation>
        <location evidence="1">Nucleus</location>
    </subcellularLocation>
</comment>
<dbReference type="PROSITE" id="PS51293">
    <property type="entry name" value="SANT"/>
    <property type="match status" value="1"/>
</dbReference>
<evidence type="ECO:0000313" key="8">
    <source>
        <dbReference type="EMBL" id="RYR49768.1"/>
    </source>
</evidence>
<dbReference type="AlphaFoldDB" id="A0A445CFS7"/>
<evidence type="ECO:0000313" key="9">
    <source>
        <dbReference type="Proteomes" id="UP000289738"/>
    </source>
</evidence>
<dbReference type="InterPro" id="IPR009057">
    <property type="entry name" value="Homeodomain-like_sf"/>
</dbReference>
<keyword evidence="3" id="KW-0804">Transcription</keyword>
<dbReference type="PANTHER" id="PTHR43952">
    <property type="entry name" value="MYB FAMILY TRANSCRIPTION FACTOR-RELATED"/>
    <property type="match status" value="1"/>
</dbReference>
<feature type="region of interest" description="Disordered" evidence="5">
    <location>
        <begin position="1"/>
        <end position="28"/>
    </location>
</feature>
<dbReference type="InterPro" id="IPR001005">
    <property type="entry name" value="SANT/Myb"/>
</dbReference>
<feature type="domain" description="Myb-like" evidence="6">
    <location>
        <begin position="140"/>
        <end position="190"/>
    </location>
</feature>
<dbReference type="PANTHER" id="PTHR43952:SF75">
    <property type="entry name" value="PROTEIN RADIALIS-LIKE 6"/>
    <property type="match status" value="1"/>
</dbReference>
<organism evidence="8 9">
    <name type="scientific">Arachis hypogaea</name>
    <name type="common">Peanut</name>
    <dbReference type="NCBI Taxonomy" id="3818"/>
    <lineage>
        <taxon>Eukaryota</taxon>
        <taxon>Viridiplantae</taxon>
        <taxon>Streptophyta</taxon>
        <taxon>Embryophyta</taxon>
        <taxon>Tracheophyta</taxon>
        <taxon>Spermatophyta</taxon>
        <taxon>Magnoliopsida</taxon>
        <taxon>eudicotyledons</taxon>
        <taxon>Gunneridae</taxon>
        <taxon>Pentapetalae</taxon>
        <taxon>rosids</taxon>
        <taxon>fabids</taxon>
        <taxon>Fabales</taxon>
        <taxon>Fabaceae</taxon>
        <taxon>Papilionoideae</taxon>
        <taxon>50 kb inversion clade</taxon>
        <taxon>dalbergioids sensu lato</taxon>
        <taxon>Dalbergieae</taxon>
        <taxon>Pterocarpus clade</taxon>
        <taxon>Arachis</taxon>
    </lineage>
</organism>
<name>A0A445CFS7_ARAHY</name>
<dbReference type="PROSITE" id="PS50090">
    <property type="entry name" value="MYB_LIKE"/>
    <property type="match status" value="1"/>
</dbReference>
<dbReference type="GO" id="GO:0005634">
    <property type="term" value="C:nucleus"/>
    <property type="evidence" value="ECO:0007669"/>
    <property type="project" value="UniProtKB-SubCell"/>
</dbReference>
<dbReference type="STRING" id="3818.A0A445CFS7"/>
<keyword evidence="4" id="KW-0539">Nucleus</keyword>
<dbReference type="InterPro" id="IPR044636">
    <property type="entry name" value="RADIALIS-like"/>
</dbReference>
<accession>A0A445CFS7</accession>
<evidence type="ECO:0000256" key="5">
    <source>
        <dbReference type="SAM" id="MobiDB-lite"/>
    </source>
</evidence>
<comment type="caution">
    <text evidence="8">The sequence shown here is derived from an EMBL/GenBank/DDBJ whole genome shotgun (WGS) entry which is preliminary data.</text>
</comment>
<evidence type="ECO:0000256" key="1">
    <source>
        <dbReference type="ARBA" id="ARBA00004123"/>
    </source>
</evidence>
<dbReference type="CDD" id="cd00167">
    <property type="entry name" value="SANT"/>
    <property type="match status" value="1"/>
</dbReference>
<dbReference type="SUPFAM" id="SSF46689">
    <property type="entry name" value="Homeodomain-like"/>
    <property type="match status" value="1"/>
</dbReference>
<dbReference type="InterPro" id="IPR017884">
    <property type="entry name" value="SANT_dom"/>
</dbReference>
<dbReference type="FunFam" id="1.10.10.60:FF:000154">
    <property type="entry name" value="Transcription factor SRM1"/>
    <property type="match status" value="1"/>
</dbReference>
<evidence type="ECO:0000256" key="4">
    <source>
        <dbReference type="ARBA" id="ARBA00023242"/>
    </source>
</evidence>
<keyword evidence="2" id="KW-0805">Transcription regulation</keyword>
<dbReference type="GO" id="GO:0003700">
    <property type="term" value="F:DNA-binding transcription factor activity"/>
    <property type="evidence" value="ECO:0007669"/>
    <property type="project" value="InterPro"/>
</dbReference>
<evidence type="ECO:0000259" key="6">
    <source>
        <dbReference type="PROSITE" id="PS50090"/>
    </source>
</evidence>
<evidence type="ECO:0000256" key="2">
    <source>
        <dbReference type="ARBA" id="ARBA00023015"/>
    </source>
</evidence>
<feature type="domain" description="SANT" evidence="7">
    <location>
        <begin position="138"/>
        <end position="194"/>
    </location>
</feature>
<gene>
    <name evidence="8" type="ORF">Ahy_A07g036292</name>
</gene>
<evidence type="ECO:0000259" key="7">
    <source>
        <dbReference type="PROSITE" id="PS51293"/>
    </source>
</evidence>
<dbReference type="Gene3D" id="1.10.10.60">
    <property type="entry name" value="Homeodomain-like"/>
    <property type="match status" value="1"/>
</dbReference>
<protein>
    <submittedName>
        <fullName evidence="8">Uncharacterized protein</fullName>
    </submittedName>
</protein>
<proteinExistence type="predicted"/>
<evidence type="ECO:0000256" key="3">
    <source>
        <dbReference type="ARBA" id="ARBA00023163"/>
    </source>
</evidence>
<dbReference type="Pfam" id="PF23082">
    <property type="entry name" value="Myb_DNA-binding_2"/>
    <property type="match status" value="1"/>
</dbReference>
<dbReference type="SMART" id="SM00717">
    <property type="entry name" value="SANT"/>
    <property type="match status" value="1"/>
</dbReference>
<keyword evidence="9" id="KW-1185">Reference proteome</keyword>
<dbReference type="EMBL" id="SDMP01000007">
    <property type="protein sequence ID" value="RYR49768.1"/>
    <property type="molecule type" value="Genomic_DNA"/>
</dbReference>
<sequence>MPRIKRTIKKSKGSSSVVPPPNDHPLARLKMKDRNGGLGFLCLWSKVFDYVGIDVSNEIAKEVPPQSCINTHLLNKMGRRNVDEQGPQEQAPPQAPQAQEPPSLVDVMRELQSINQNIQRIEVEHVVLMAASSNSSGGGESSWTPKQNKLFEKALAKYDKDTPDRWHNVAREVGGNKTAEEVKRHYEILLEDIKHIESGHVPTPNYKNNSTAKT</sequence>
<feature type="compositionally biased region" description="Basic residues" evidence="5">
    <location>
        <begin position="1"/>
        <end position="12"/>
    </location>
</feature>